<dbReference type="AlphaFoldDB" id="A0AAD7XNZ6"/>
<keyword evidence="1" id="KW-0560">Oxidoreductase</keyword>
<dbReference type="InterPro" id="IPR003819">
    <property type="entry name" value="TauD/TfdA-like"/>
</dbReference>
<sequence>MLLVVLVVVAAHKLVVDQGGLLVRSVPPAGSPVKVRGRKNLPSGNSSRLPSTIFSPRGDFPLVLEATNPAVTDPTRSLAAYAVAARTALDAALDIHGAVVFRGLPLSRSEDLGRFVSLLGLKSVFLEGGGTARSVVARGVRSASDEPADHTIEPHQDMAHNPLFPSKLAFMMLRGPPPGAGGETVLTNMRAVTRDMVAAGIVAAFERRGGVRYDKRLWSRNAAPNSTFTWQRRFFTDSKREVDAALQRLPTDRGPTTWEWGPRDTLDFHTVLPPCTTHNRTGDTLFFNGIHTNHRDYFDLAPHIDTSLGPPYDTSFADGTPIPGDMLAEIRGSWWKNSVALTLETGDVAILDNLIAGHGRLGWTPGVPRQMLISHLL</sequence>
<dbReference type="InterPro" id="IPR042098">
    <property type="entry name" value="TauD-like_sf"/>
</dbReference>
<comment type="caution">
    <text evidence="4">The sequence shown here is derived from an EMBL/GenBank/DDBJ whole genome shotgun (WGS) entry which is preliminary data.</text>
</comment>
<keyword evidence="5" id="KW-1185">Reference proteome</keyword>
<dbReference type="SUPFAM" id="SSF51197">
    <property type="entry name" value="Clavaminate synthase-like"/>
    <property type="match status" value="1"/>
</dbReference>
<dbReference type="Proteomes" id="UP001230188">
    <property type="component" value="Unassembled WGS sequence"/>
</dbReference>
<protein>
    <recommendedName>
        <fullName evidence="3">TauD/TfdA-like domain-containing protein</fullName>
    </recommendedName>
</protein>
<evidence type="ECO:0000313" key="5">
    <source>
        <dbReference type="Proteomes" id="UP001230188"/>
    </source>
</evidence>
<organism evidence="4 5">
    <name type="scientific">Chrysophaeum taylorii</name>
    <dbReference type="NCBI Taxonomy" id="2483200"/>
    <lineage>
        <taxon>Eukaryota</taxon>
        <taxon>Sar</taxon>
        <taxon>Stramenopiles</taxon>
        <taxon>Ochrophyta</taxon>
        <taxon>Pelagophyceae</taxon>
        <taxon>Pelagomonadales</taxon>
        <taxon>Pelagomonadaceae</taxon>
        <taxon>Chrysophaeum</taxon>
    </lineage>
</organism>
<dbReference type="PANTHER" id="PTHR10696:SF21">
    <property type="entry name" value="TAUD_TFDA-LIKE DOMAIN-CONTAINING PROTEIN"/>
    <property type="match status" value="1"/>
</dbReference>
<dbReference type="Pfam" id="PF02668">
    <property type="entry name" value="TauD"/>
    <property type="match status" value="1"/>
</dbReference>
<proteinExistence type="predicted"/>
<keyword evidence="2" id="KW-0732">Signal</keyword>
<feature type="chain" id="PRO_5042190608" description="TauD/TfdA-like domain-containing protein" evidence="2">
    <location>
        <begin position="18"/>
        <end position="377"/>
    </location>
</feature>
<evidence type="ECO:0000313" key="4">
    <source>
        <dbReference type="EMBL" id="KAJ8607027.1"/>
    </source>
</evidence>
<dbReference type="InterPro" id="IPR050411">
    <property type="entry name" value="AlphaKG_dependent_hydroxylases"/>
</dbReference>
<evidence type="ECO:0000259" key="3">
    <source>
        <dbReference type="Pfam" id="PF02668"/>
    </source>
</evidence>
<dbReference type="EMBL" id="JAQMWT010000238">
    <property type="protein sequence ID" value="KAJ8607027.1"/>
    <property type="molecule type" value="Genomic_DNA"/>
</dbReference>
<feature type="domain" description="TauD/TfdA-like" evidence="3">
    <location>
        <begin position="83"/>
        <end position="371"/>
    </location>
</feature>
<accession>A0AAD7XNZ6</accession>
<reference evidence="4" key="1">
    <citation type="submission" date="2023-01" db="EMBL/GenBank/DDBJ databases">
        <title>Metagenome sequencing of chrysophaentin producing Chrysophaeum taylorii.</title>
        <authorList>
            <person name="Davison J."/>
            <person name="Bewley C."/>
        </authorList>
    </citation>
    <scope>NUCLEOTIDE SEQUENCE</scope>
    <source>
        <strain evidence="4">NIES-1699</strain>
    </source>
</reference>
<evidence type="ECO:0000256" key="2">
    <source>
        <dbReference type="SAM" id="SignalP"/>
    </source>
</evidence>
<feature type="signal peptide" evidence="2">
    <location>
        <begin position="1"/>
        <end position="17"/>
    </location>
</feature>
<dbReference type="GO" id="GO:0016491">
    <property type="term" value="F:oxidoreductase activity"/>
    <property type="evidence" value="ECO:0007669"/>
    <property type="project" value="UniProtKB-KW"/>
</dbReference>
<evidence type="ECO:0000256" key="1">
    <source>
        <dbReference type="ARBA" id="ARBA00023002"/>
    </source>
</evidence>
<name>A0AAD7XNZ6_9STRA</name>
<dbReference type="PANTHER" id="PTHR10696">
    <property type="entry name" value="GAMMA-BUTYROBETAINE HYDROXYLASE-RELATED"/>
    <property type="match status" value="1"/>
</dbReference>
<dbReference type="Gene3D" id="3.60.130.10">
    <property type="entry name" value="Clavaminate synthase-like"/>
    <property type="match status" value="1"/>
</dbReference>
<gene>
    <name evidence="4" type="ORF">CTAYLR_006251</name>
</gene>